<proteinExistence type="predicted"/>
<reference evidence="2" key="1">
    <citation type="submission" date="2021-01" db="EMBL/GenBank/DDBJ databases">
        <authorList>
            <person name="Corre E."/>
            <person name="Pelletier E."/>
            <person name="Niang G."/>
            <person name="Scheremetjew M."/>
            <person name="Finn R."/>
            <person name="Kale V."/>
            <person name="Holt S."/>
            <person name="Cochrane G."/>
            <person name="Meng A."/>
            <person name="Brown T."/>
            <person name="Cohen L."/>
        </authorList>
    </citation>
    <scope>NUCLEOTIDE SEQUENCE</scope>
    <source>
        <strain evidence="2">CCMP1381</strain>
    </source>
</reference>
<accession>A0A7S2DAU0</accession>
<dbReference type="EMBL" id="HBGS01039156">
    <property type="protein sequence ID" value="CAD9447680.1"/>
    <property type="molecule type" value="Transcribed_RNA"/>
</dbReference>
<feature type="region of interest" description="Disordered" evidence="1">
    <location>
        <begin position="20"/>
        <end position="47"/>
    </location>
</feature>
<sequence length="122" mass="13056">MGNGDCAASILREIKMRFLHQRQTSEDQNKETAPPPTPPAHHRVKLPDGTTLDLPIGLGEDADSVVKEAVRVCLEEHAAGEFGLACLTAQSQLFSIGTHLSSSKAQDDLFTFIGNLGIGLGF</sequence>
<evidence type="ECO:0000313" key="2">
    <source>
        <dbReference type="EMBL" id="CAD9447680.1"/>
    </source>
</evidence>
<dbReference type="AlphaFoldDB" id="A0A7S2DAU0"/>
<gene>
    <name evidence="2" type="ORF">DSPE1174_LOCUS20209</name>
</gene>
<name>A0A7S2DAU0_9STRA</name>
<organism evidence="2">
    <name type="scientific">Octactis speculum</name>
    <dbReference type="NCBI Taxonomy" id="3111310"/>
    <lineage>
        <taxon>Eukaryota</taxon>
        <taxon>Sar</taxon>
        <taxon>Stramenopiles</taxon>
        <taxon>Ochrophyta</taxon>
        <taxon>Dictyochophyceae</taxon>
        <taxon>Dictyochales</taxon>
        <taxon>Dictyochaceae</taxon>
        <taxon>Octactis</taxon>
    </lineage>
</organism>
<evidence type="ECO:0000256" key="1">
    <source>
        <dbReference type="SAM" id="MobiDB-lite"/>
    </source>
</evidence>
<protein>
    <submittedName>
        <fullName evidence="2">Uncharacterized protein</fullName>
    </submittedName>
</protein>